<dbReference type="InterPro" id="IPR047365">
    <property type="entry name" value="Tudor_AtPTM-like"/>
</dbReference>
<dbReference type="Proteomes" id="UP001190700">
    <property type="component" value="Unassembled WGS sequence"/>
</dbReference>
<accession>A0AAE0LKH0</accession>
<organism evidence="4 5">
    <name type="scientific">Cymbomonas tetramitiformis</name>
    <dbReference type="NCBI Taxonomy" id="36881"/>
    <lineage>
        <taxon>Eukaryota</taxon>
        <taxon>Viridiplantae</taxon>
        <taxon>Chlorophyta</taxon>
        <taxon>Pyramimonadophyceae</taxon>
        <taxon>Pyramimonadales</taxon>
        <taxon>Pyramimonadaceae</taxon>
        <taxon>Cymbomonas</taxon>
    </lineage>
</organism>
<dbReference type="InterPro" id="IPR056866">
    <property type="entry name" value="Znf_WRKY19"/>
</dbReference>
<feature type="domain" description="WRKY19-like zinc finger" evidence="3">
    <location>
        <begin position="419"/>
        <end position="443"/>
    </location>
</feature>
<protein>
    <submittedName>
        <fullName evidence="4">Uncharacterized protein</fullName>
    </submittedName>
</protein>
<feature type="domain" description="PTM/DIR17-like Tudor" evidence="2">
    <location>
        <begin position="30"/>
        <end position="78"/>
    </location>
</feature>
<sequence length="495" mass="51322">MTGLNAVEVPRTEEIEQGEDLEHGPDKLRGRQLLSFFADYGWYVGRVMGCRSHSVVGHLFTVCYTDGDKEELTWHQLGSKLLPTAPVSEEEAGIGEWAHAVNAAAQAPPSSALEGDMEPQAAGGSVNNAGARIVEPTICRFDVSTLQPPLAMAGGITDVGGSAVDTTTSDDRGDHLKDRALAVAPAVEHWCHPSNPTAAPANPVTATLRSNPLQQAVSRGAPRALVEVTSADDNHKADDERPKEVTVLDPLAAVAENFAAAVKYGAPTVPVGVAATPTLPEDTAEVAGDDMPRTEAATLAARCTSAASSFGIHMAQIRDRRCQADGCTATARSGAKFCFAHGVGKRYQTDGCTKAAPGNIAFCRVQAGAKRCQADGCTKSAQGSTDYCKAHEGGKRCQADGCTKSAQGSTEYCIAHGGGKRCQADGCTKSAQGSTEYCKAHGGGKRCQADGCTKAAESGRVLHCTGEASTARLTAAIQPKAAPSITAHGRQALPG</sequence>
<feature type="region of interest" description="Disordered" evidence="1">
    <location>
        <begin position="1"/>
        <end position="24"/>
    </location>
</feature>
<feature type="domain" description="WRKY19-like zinc finger" evidence="3">
    <location>
        <begin position="370"/>
        <end position="393"/>
    </location>
</feature>
<feature type="domain" description="WRKY19-like zinc finger" evidence="3">
    <location>
        <begin position="394"/>
        <end position="418"/>
    </location>
</feature>
<dbReference type="Pfam" id="PF24906">
    <property type="entry name" value="Zf_WRKY19"/>
    <property type="match status" value="4"/>
</dbReference>
<feature type="domain" description="WRKY19-like zinc finger" evidence="3">
    <location>
        <begin position="320"/>
        <end position="342"/>
    </location>
</feature>
<evidence type="ECO:0000313" key="5">
    <source>
        <dbReference type="Proteomes" id="UP001190700"/>
    </source>
</evidence>
<name>A0AAE0LKH0_9CHLO</name>
<feature type="compositionally biased region" description="Basic and acidic residues" evidence="1">
    <location>
        <begin position="10"/>
        <end position="24"/>
    </location>
</feature>
<evidence type="ECO:0000259" key="2">
    <source>
        <dbReference type="Pfam" id="PF21743"/>
    </source>
</evidence>
<evidence type="ECO:0000313" key="4">
    <source>
        <dbReference type="EMBL" id="KAK3288736.1"/>
    </source>
</evidence>
<evidence type="ECO:0000256" key="1">
    <source>
        <dbReference type="SAM" id="MobiDB-lite"/>
    </source>
</evidence>
<dbReference type="PANTHER" id="PTHR31827:SF1">
    <property type="entry name" value="EMB|CAB89363.1"/>
    <property type="match status" value="1"/>
</dbReference>
<dbReference type="AlphaFoldDB" id="A0AAE0LKH0"/>
<dbReference type="EMBL" id="LGRX02000373">
    <property type="protein sequence ID" value="KAK3288736.1"/>
    <property type="molecule type" value="Genomic_DNA"/>
</dbReference>
<dbReference type="PANTHER" id="PTHR31827">
    <property type="entry name" value="EMB|CAB89363.1"/>
    <property type="match status" value="1"/>
</dbReference>
<evidence type="ECO:0000259" key="3">
    <source>
        <dbReference type="Pfam" id="PF24906"/>
    </source>
</evidence>
<proteinExistence type="predicted"/>
<keyword evidence="5" id="KW-1185">Reference proteome</keyword>
<comment type="caution">
    <text evidence="4">The sequence shown here is derived from an EMBL/GenBank/DDBJ whole genome shotgun (WGS) entry which is preliminary data.</text>
</comment>
<gene>
    <name evidence="4" type="ORF">CYMTET_3798</name>
</gene>
<reference evidence="4 5" key="1">
    <citation type="journal article" date="2015" name="Genome Biol. Evol.">
        <title>Comparative Genomics of a Bacterivorous Green Alga Reveals Evolutionary Causalities and Consequences of Phago-Mixotrophic Mode of Nutrition.</title>
        <authorList>
            <person name="Burns J.A."/>
            <person name="Paasch A."/>
            <person name="Narechania A."/>
            <person name="Kim E."/>
        </authorList>
    </citation>
    <scope>NUCLEOTIDE SEQUENCE [LARGE SCALE GENOMIC DNA]</scope>
    <source>
        <strain evidence="4 5">PLY_AMNH</strain>
    </source>
</reference>
<dbReference type="Pfam" id="PF21743">
    <property type="entry name" value="PTM_DIR17_Tudor"/>
    <property type="match status" value="1"/>
</dbReference>